<dbReference type="PROSITE" id="PS51257">
    <property type="entry name" value="PROKAR_LIPOPROTEIN"/>
    <property type="match status" value="1"/>
</dbReference>
<feature type="chain" id="PRO_5022015635" description="PEGA domain protein" evidence="1">
    <location>
        <begin position="31"/>
        <end position="150"/>
    </location>
</feature>
<accession>A0A518AVG7</accession>
<organism evidence="2 3">
    <name type="scientific">Aeoliella mucimassa</name>
    <dbReference type="NCBI Taxonomy" id="2527972"/>
    <lineage>
        <taxon>Bacteria</taxon>
        <taxon>Pseudomonadati</taxon>
        <taxon>Planctomycetota</taxon>
        <taxon>Planctomycetia</taxon>
        <taxon>Pirellulales</taxon>
        <taxon>Lacipirellulaceae</taxon>
        <taxon>Aeoliella</taxon>
    </lineage>
</organism>
<protein>
    <recommendedName>
        <fullName evidence="4">PEGA domain protein</fullName>
    </recommendedName>
</protein>
<keyword evidence="3" id="KW-1185">Reference proteome</keyword>
<proteinExistence type="predicted"/>
<gene>
    <name evidence="2" type="ORF">Pan181_49380</name>
</gene>
<dbReference type="KEGG" id="amuc:Pan181_49380"/>
<keyword evidence="1" id="KW-0732">Signal</keyword>
<dbReference type="EMBL" id="CP036278">
    <property type="protein sequence ID" value="QDU58698.1"/>
    <property type="molecule type" value="Genomic_DNA"/>
</dbReference>
<dbReference type="AlphaFoldDB" id="A0A518AVG7"/>
<evidence type="ECO:0000256" key="1">
    <source>
        <dbReference type="SAM" id="SignalP"/>
    </source>
</evidence>
<name>A0A518AVG7_9BACT</name>
<feature type="signal peptide" evidence="1">
    <location>
        <begin position="1"/>
        <end position="30"/>
    </location>
</feature>
<reference evidence="2 3" key="1">
    <citation type="submission" date="2019-02" db="EMBL/GenBank/DDBJ databases">
        <title>Deep-cultivation of Planctomycetes and their phenomic and genomic characterization uncovers novel biology.</title>
        <authorList>
            <person name="Wiegand S."/>
            <person name="Jogler M."/>
            <person name="Boedeker C."/>
            <person name="Pinto D."/>
            <person name="Vollmers J."/>
            <person name="Rivas-Marin E."/>
            <person name="Kohn T."/>
            <person name="Peeters S.H."/>
            <person name="Heuer A."/>
            <person name="Rast P."/>
            <person name="Oberbeckmann S."/>
            <person name="Bunk B."/>
            <person name="Jeske O."/>
            <person name="Meyerdierks A."/>
            <person name="Storesund J.E."/>
            <person name="Kallscheuer N."/>
            <person name="Luecker S."/>
            <person name="Lage O.M."/>
            <person name="Pohl T."/>
            <person name="Merkel B.J."/>
            <person name="Hornburger P."/>
            <person name="Mueller R.-W."/>
            <person name="Bruemmer F."/>
            <person name="Labrenz M."/>
            <person name="Spormann A.M."/>
            <person name="Op den Camp H."/>
            <person name="Overmann J."/>
            <person name="Amann R."/>
            <person name="Jetten M.S.M."/>
            <person name="Mascher T."/>
            <person name="Medema M.H."/>
            <person name="Devos D.P."/>
            <person name="Kaster A.-K."/>
            <person name="Ovreas L."/>
            <person name="Rohde M."/>
            <person name="Galperin M.Y."/>
            <person name="Jogler C."/>
        </authorList>
    </citation>
    <scope>NUCLEOTIDE SEQUENCE [LARGE SCALE GENOMIC DNA]</scope>
    <source>
        <strain evidence="2 3">Pan181</strain>
    </source>
</reference>
<evidence type="ECO:0000313" key="3">
    <source>
        <dbReference type="Proteomes" id="UP000315750"/>
    </source>
</evidence>
<evidence type="ECO:0008006" key="4">
    <source>
        <dbReference type="Google" id="ProtNLM"/>
    </source>
</evidence>
<evidence type="ECO:0000313" key="2">
    <source>
        <dbReference type="EMBL" id="QDU58698.1"/>
    </source>
</evidence>
<dbReference type="Proteomes" id="UP000315750">
    <property type="component" value="Chromosome"/>
</dbReference>
<sequence precursor="true">MSKLVRSQKCRYIPGKWALAAVVTVAFALAGCQGGNGVTLSGKVTLDGQDVPNGRISFVPLGAGPTASARIEAGKYEVLISEVPLPANYLVRVSSMQPTGIMIKHPDAEGGQLAEEKEVIPAKYNTNSELTIELTSSMEPTWDIELTTDK</sequence>